<evidence type="ECO:0008006" key="3">
    <source>
        <dbReference type="Google" id="ProtNLM"/>
    </source>
</evidence>
<keyword evidence="2" id="KW-1185">Reference proteome</keyword>
<evidence type="ECO:0000313" key="1">
    <source>
        <dbReference type="EMBL" id="BAV33084.1"/>
    </source>
</evidence>
<reference evidence="1 2" key="1">
    <citation type="submission" date="2015-05" db="EMBL/GenBank/DDBJ databases">
        <title>Complete genome sequence of a sulfur-oxidizing gammaproteobacterium strain HA5.</title>
        <authorList>
            <person name="Miura A."/>
            <person name="Kojima H."/>
            <person name="Fukui M."/>
        </authorList>
    </citation>
    <scope>NUCLEOTIDE SEQUENCE [LARGE SCALE GENOMIC DNA]</scope>
    <source>
        <strain evidence="1 2">HA5</strain>
    </source>
</reference>
<sequence length="168" mass="19519">MGTAARKTSRTSRPIRRDRYIKEYEHDTYKTRGKLREPAVCPACNAVFHKGRWQWLARPRGARETLCPACHRLQDKYPGGYLTLSGPFQKQHGDEILRLARNVERREKKNHPLRRILSLEEQDGDVLITTTTMGMARAIGDAVHHAYKGELCYQYTDEADILRVAWKR</sequence>
<dbReference type="InParanoid" id="A0A1B4XE55"/>
<dbReference type="RefSeq" id="WP_096359980.1">
    <property type="nucleotide sequence ID" value="NZ_AP014879.1"/>
</dbReference>
<evidence type="ECO:0000313" key="2">
    <source>
        <dbReference type="Proteomes" id="UP000243180"/>
    </source>
</evidence>
<dbReference type="Proteomes" id="UP000243180">
    <property type="component" value="Chromosome"/>
</dbReference>
<dbReference type="EMBL" id="AP014879">
    <property type="protein sequence ID" value="BAV33084.1"/>
    <property type="molecule type" value="Genomic_DNA"/>
</dbReference>
<dbReference type="AlphaFoldDB" id="A0A1B4XE55"/>
<proteinExistence type="predicted"/>
<gene>
    <name evidence="1" type="ORF">SCL_0764</name>
</gene>
<protein>
    <recommendedName>
        <fullName evidence="3">ATPase</fullName>
    </recommendedName>
</protein>
<dbReference type="KEGG" id="slim:SCL_0764"/>
<dbReference type="InterPro" id="IPR047706">
    <property type="entry name" value="BCAM0308-like"/>
</dbReference>
<name>A0A1B4XE55_9GAMM</name>
<accession>A0A1B4XE55</accession>
<organism evidence="1 2">
    <name type="scientific">Sulfuricaulis limicola</name>
    <dbReference type="NCBI Taxonomy" id="1620215"/>
    <lineage>
        <taxon>Bacteria</taxon>
        <taxon>Pseudomonadati</taxon>
        <taxon>Pseudomonadota</taxon>
        <taxon>Gammaproteobacteria</taxon>
        <taxon>Acidiferrobacterales</taxon>
        <taxon>Acidiferrobacteraceae</taxon>
        <taxon>Sulfuricaulis</taxon>
    </lineage>
</organism>
<dbReference type="NCBIfam" id="NF040826">
    <property type="entry name" value="lxa_BCAM0308"/>
    <property type="match status" value="1"/>
</dbReference>
<dbReference type="OrthoDB" id="9785278at2"/>